<feature type="transmembrane region" description="Helical" evidence="5">
    <location>
        <begin position="122"/>
        <end position="145"/>
    </location>
</feature>
<feature type="transmembrane region" description="Helical" evidence="5">
    <location>
        <begin position="96"/>
        <end position="115"/>
    </location>
</feature>
<keyword evidence="3 5" id="KW-1133">Transmembrane helix</keyword>
<feature type="transmembrane region" description="Helical" evidence="5">
    <location>
        <begin position="67"/>
        <end position="84"/>
    </location>
</feature>
<evidence type="ECO:0000256" key="5">
    <source>
        <dbReference type="SAM" id="Phobius"/>
    </source>
</evidence>
<evidence type="ECO:0000256" key="1">
    <source>
        <dbReference type="ARBA" id="ARBA00004141"/>
    </source>
</evidence>
<feature type="transmembrane region" description="Helical" evidence="5">
    <location>
        <begin position="318"/>
        <end position="338"/>
    </location>
</feature>
<keyword evidence="4 5" id="KW-0472">Membrane</keyword>
<protein>
    <recommendedName>
        <fullName evidence="6">O-antigen ligase-related domain-containing protein</fullName>
    </recommendedName>
</protein>
<feature type="transmembrane region" description="Helical" evidence="5">
    <location>
        <begin position="447"/>
        <end position="465"/>
    </location>
</feature>
<dbReference type="OrthoDB" id="5051797at2"/>
<dbReference type="Pfam" id="PF04932">
    <property type="entry name" value="Wzy_C"/>
    <property type="match status" value="1"/>
</dbReference>
<feature type="transmembrane region" description="Helical" evidence="5">
    <location>
        <begin position="245"/>
        <end position="266"/>
    </location>
</feature>
<evidence type="ECO:0000256" key="4">
    <source>
        <dbReference type="ARBA" id="ARBA00023136"/>
    </source>
</evidence>
<feature type="transmembrane region" description="Helical" evidence="5">
    <location>
        <begin position="471"/>
        <end position="489"/>
    </location>
</feature>
<evidence type="ECO:0000259" key="6">
    <source>
        <dbReference type="Pfam" id="PF04932"/>
    </source>
</evidence>
<comment type="subcellular location">
    <subcellularLocation>
        <location evidence="1">Membrane</location>
        <topology evidence="1">Multi-pass membrane protein</topology>
    </subcellularLocation>
</comment>
<feature type="transmembrane region" description="Helical" evidence="5">
    <location>
        <begin position="22"/>
        <end position="55"/>
    </location>
</feature>
<proteinExistence type="predicted"/>
<dbReference type="PANTHER" id="PTHR37422:SF23">
    <property type="entry name" value="TEICHURONIC ACID BIOSYNTHESIS PROTEIN TUAE"/>
    <property type="match status" value="1"/>
</dbReference>
<reference evidence="7 8" key="1">
    <citation type="submission" date="2019-08" db="EMBL/GenBank/DDBJ databases">
        <authorList>
            <person name="Dong K."/>
        </authorList>
    </citation>
    <scope>NUCLEOTIDE SEQUENCE [LARGE SCALE GENOMIC DNA]</scope>
    <source>
        <strain evidence="7 8">JCM14558</strain>
    </source>
</reference>
<dbReference type="PANTHER" id="PTHR37422">
    <property type="entry name" value="TEICHURONIC ACID BIOSYNTHESIS PROTEIN TUAE"/>
    <property type="match status" value="1"/>
</dbReference>
<feature type="transmembrane region" description="Helical" evidence="5">
    <location>
        <begin position="151"/>
        <end position="172"/>
    </location>
</feature>
<organism evidence="7 8">
    <name type="scientific">Microbacterium hatanonis</name>
    <dbReference type="NCBI Taxonomy" id="404366"/>
    <lineage>
        <taxon>Bacteria</taxon>
        <taxon>Bacillati</taxon>
        <taxon>Actinomycetota</taxon>
        <taxon>Actinomycetes</taxon>
        <taxon>Micrococcales</taxon>
        <taxon>Microbacteriaceae</taxon>
        <taxon>Microbacterium</taxon>
    </lineage>
</organism>
<dbReference type="Proteomes" id="UP000321034">
    <property type="component" value="Unassembled WGS sequence"/>
</dbReference>
<dbReference type="RefSeq" id="WP_147895463.1">
    <property type="nucleotide sequence ID" value="NZ_BAAANR010000001.1"/>
</dbReference>
<dbReference type="AlphaFoldDB" id="A0A5C8HWP3"/>
<keyword evidence="2 5" id="KW-0812">Transmembrane</keyword>
<dbReference type="GO" id="GO:0016020">
    <property type="term" value="C:membrane"/>
    <property type="evidence" value="ECO:0007669"/>
    <property type="project" value="UniProtKB-SubCell"/>
</dbReference>
<accession>A0A5C8HWP3</accession>
<evidence type="ECO:0000256" key="2">
    <source>
        <dbReference type="ARBA" id="ARBA00022692"/>
    </source>
</evidence>
<dbReference type="InterPro" id="IPR007016">
    <property type="entry name" value="O-antigen_ligase-rel_domated"/>
</dbReference>
<feature type="transmembrane region" description="Helical" evidence="5">
    <location>
        <begin position="278"/>
        <end position="311"/>
    </location>
</feature>
<evidence type="ECO:0000256" key="3">
    <source>
        <dbReference type="ARBA" id="ARBA00022989"/>
    </source>
</evidence>
<dbReference type="InterPro" id="IPR051533">
    <property type="entry name" value="WaaL-like"/>
</dbReference>
<evidence type="ECO:0000313" key="7">
    <source>
        <dbReference type="EMBL" id="TXK10288.1"/>
    </source>
</evidence>
<comment type="caution">
    <text evidence="7">The sequence shown here is derived from an EMBL/GenBank/DDBJ whole genome shotgun (WGS) entry which is preliminary data.</text>
</comment>
<feature type="transmembrane region" description="Helical" evidence="5">
    <location>
        <begin position="184"/>
        <end position="202"/>
    </location>
</feature>
<feature type="transmembrane region" description="Helical" evidence="5">
    <location>
        <begin position="406"/>
        <end position="427"/>
    </location>
</feature>
<name>A0A5C8HWP3_9MICO</name>
<evidence type="ECO:0000313" key="8">
    <source>
        <dbReference type="Proteomes" id="UP000321034"/>
    </source>
</evidence>
<dbReference type="EMBL" id="VRSV01000002">
    <property type="protein sequence ID" value="TXK10288.1"/>
    <property type="molecule type" value="Genomic_DNA"/>
</dbReference>
<feature type="domain" description="O-antigen ligase-related" evidence="6">
    <location>
        <begin position="282"/>
        <end position="421"/>
    </location>
</feature>
<keyword evidence="8" id="KW-1185">Reference proteome</keyword>
<gene>
    <name evidence="7" type="ORF">FVP77_15700</name>
</gene>
<sequence length="515" mass="55515">MTDQRTVESSARPVRGSSAVSILIGVAAAAVVIVAVLFLEPVIVGGVLLVVCGLFVFRREVFTRTTMLFVLIAVILFIPIRRYALPIPIGFALEPYRVLIAGLLVWLALTVILRGRANWKPVVWGWPIAIFLWTAFFSLMANSVALTQSGFITGGFSNVFQLAFLLSTVVLVRQLLSTEKVTMVLLNVIVFSGAIIGVLAFFERVTRRNVFLMLGNFLPLQILRDDAESLRAGGNRAYASSQHPIALAVLFCMIIPIAIYLIKFSVWPAYQFTRTLVYVAAIGAMMVGMLAAVSRTGVVTLGVMFLFVLLLRPKLAGVLAAIGLPIAVLLGLIFPQLVQTMVLSLFDIDGVIASQTTSVGLAGQGRLADLPEAFAQFAAAPFAGSGIASRIVVGEGANSQILDNQWLGSLIDTGVVGMVGMFALFVWPIVKLVRFAMRPGVPPQRGFLAFAIATSTVAYTVSMFFHDSFAFMQTLIVLAILYAIAAWAMTEKTADGWTPDAPAFAERRVAARSAS</sequence>